<keyword evidence="4" id="KW-1185">Reference proteome</keyword>
<keyword evidence="2" id="KW-1133">Transmembrane helix</keyword>
<evidence type="ECO:0000313" key="3">
    <source>
        <dbReference type="EMBL" id="SDE91198.1"/>
    </source>
</evidence>
<sequence length="71" mass="7481">MYGRAGDTALTAAPAGALAVGGLDVLWWVVAISTLIAATLALLRLLPRRVSGRSAGSRSGRGSRPRRPRRR</sequence>
<evidence type="ECO:0000256" key="1">
    <source>
        <dbReference type="SAM" id="MobiDB-lite"/>
    </source>
</evidence>
<feature type="region of interest" description="Disordered" evidence="1">
    <location>
        <begin position="51"/>
        <end position="71"/>
    </location>
</feature>
<dbReference type="EMBL" id="FNBE01000002">
    <property type="protein sequence ID" value="SDE91198.1"/>
    <property type="molecule type" value="Genomic_DNA"/>
</dbReference>
<evidence type="ECO:0000256" key="2">
    <source>
        <dbReference type="SAM" id="Phobius"/>
    </source>
</evidence>
<keyword evidence="2" id="KW-0472">Membrane</keyword>
<protein>
    <submittedName>
        <fullName evidence="3">Uncharacterized protein</fullName>
    </submittedName>
</protein>
<evidence type="ECO:0000313" key="4">
    <source>
        <dbReference type="Proteomes" id="UP000198967"/>
    </source>
</evidence>
<proteinExistence type="predicted"/>
<organism evidence="3 4">
    <name type="scientific">Pseudonocardia oroxyli</name>
    <dbReference type="NCBI Taxonomy" id="366584"/>
    <lineage>
        <taxon>Bacteria</taxon>
        <taxon>Bacillati</taxon>
        <taxon>Actinomycetota</taxon>
        <taxon>Actinomycetes</taxon>
        <taxon>Pseudonocardiales</taxon>
        <taxon>Pseudonocardiaceae</taxon>
        <taxon>Pseudonocardia</taxon>
    </lineage>
</organism>
<dbReference type="Proteomes" id="UP000198967">
    <property type="component" value="Unassembled WGS sequence"/>
</dbReference>
<name>A0A1G7GSQ0_PSEOR</name>
<feature type="transmembrane region" description="Helical" evidence="2">
    <location>
        <begin position="25"/>
        <end position="46"/>
    </location>
</feature>
<gene>
    <name evidence="3" type="ORF">SAMN05216377_102446</name>
</gene>
<accession>A0A1G7GSQ0</accession>
<keyword evidence="2" id="KW-0812">Transmembrane</keyword>
<dbReference type="AlphaFoldDB" id="A0A1G7GSQ0"/>
<feature type="compositionally biased region" description="Basic residues" evidence="1">
    <location>
        <begin position="61"/>
        <end position="71"/>
    </location>
</feature>
<reference evidence="3 4" key="1">
    <citation type="submission" date="2016-10" db="EMBL/GenBank/DDBJ databases">
        <authorList>
            <person name="de Groot N.N."/>
        </authorList>
    </citation>
    <scope>NUCLEOTIDE SEQUENCE [LARGE SCALE GENOMIC DNA]</scope>
    <source>
        <strain evidence="3 4">CGMCC 4.3143</strain>
    </source>
</reference>